<dbReference type="Pfam" id="PF08241">
    <property type="entry name" value="Methyltransf_11"/>
    <property type="match status" value="1"/>
</dbReference>
<feature type="coiled-coil region" evidence="1">
    <location>
        <begin position="372"/>
        <end position="431"/>
    </location>
</feature>
<evidence type="ECO:0000313" key="6">
    <source>
        <dbReference type="Proteomes" id="UP001431449"/>
    </source>
</evidence>
<keyword evidence="6" id="KW-1185">Reference proteome</keyword>
<dbReference type="GO" id="GO:0008168">
    <property type="term" value="F:methyltransferase activity"/>
    <property type="evidence" value="ECO:0007669"/>
    <property type="project" value="UniProtKB-KW"/>
</dbReference>
<comment type="caution">
    <text evidence="5">The sequence shown here is derived from an EMBL/GenBank/DDBJ whole genome shotgun (WGS) entry which is preliminary data.</text>
</comment>
<dbReference type="Pfam" id="PF13946">
    <property type="entry name" value="DUF4214"/>
    <property type="match status" value="1"/>
</dbReference>
<dbReference type="EMBL" id="JALNMH010000010">
    <property type="protein sequence ID" value="MCK7594455.1"/>
    <property type="molecule type" value="Genomic_DNA"/>
</dbReference>
<dbReference type="RefSeq" id="WP_248209702.1">
    <property type="nucleotide sequence ID" value="NZ_JALNMH010000010.1"/>
</dbReference>
<accession>A0ABT0GIT3</accession>
<sequence length="708" mass="77644">MSPEGPLQLDARQIAERIRAEITRRRSAVPADELFPTPEPLPASDSYLLADLLAIHDADFVRQAYLAILRREPDPSGLAHYTRMIREAKLTKVETLGRLRYSPEGRSRSVRIKGLLLPLAVQQVIRVPVIGYLLALAVALLRLPLLVRGFARLEAHTLWLQRQTGEAFRAAASAGDVHTERATRLERAARQAAAEVASLQVTANTHAQRLSAVESTAAQEQGRTSSAIAGLSRSFEEMKGEIEARVAALQASLATADEAAEIRSWMADLKPRIEQSLEGSVTLSRRMADLEDSSSKWALALDEARGQVRSIEAKANGFAEAATVRVSAAEARTLRVAERLGRLEEGFKANVSQLEADRAGAARHRREIATDLSDLVDALRKERNDREHLTEDLASRLSGLELAATSSDERVEATLQAIGRVRARLEEMQRQWIEQRAATLEAQRQISRLIDSGRLQDDGESGTATAGPDKGKPEAAGSLDAFYVDFEDRFRGGREEIMRRAAYYLPLLRKASAGLEEAPVLDIGCGRGELLELLSKEGMEARGIDLNTEMVACCEDRGLFVARAEALAYLSRTESGSLGAVTAMHVVEHLPFEQLVALVDECHRVLRPGGVMILETPNPENILVGSCYFYMDPTHRNPIPPALLQFIAEARGFAAAEIHRLSEHRGEPMVRARIGEDLEGAEQVNAVLGQLHHMLASAPDYAVVARKA</sequence>
<feature type="region of interest" description="Disordered" evidence="2">
    <location>
        <begin position="451"/>
        <end position="476"/>
    </location>
</feature>
<feature type="domain" description="DUF4214" evidence="4">
    <location>
        <begin position="56"/>
        <end position="104"/>
    </location>
</feature>
<evidence type="ECO:0000313" key="5">
    <source>
        <dbReference type="EMBL" id="MCK7594455.1"/>
    </source>
</evidence>
<dbReference type="SUPFAM" id="SSF53335">
    <property type="entry name" value="S-adenosyl-L-methionine-dependent methyltransferases"/>
    <property type="match status" value="1"/>
</dbReference>
<keyword evidence="5" id="KW-0808">Transferase</keyword>
<reference evidence="5" key="1">
    <citation type="submission" date="2022-04" db="EMBL/GenBank/DDBJ databases">
        <title>Lysobacter sp. CAU 1642 isolated from sea sand.</title>
        <authorList>
            <person name="Kim W."/>
        </authorList>
    </citation>
    <scope>NUCLEOTIDE SEQUENCE</scope>
    <source>
        <strain evidence="5">CAU 1642</strain>
    </source>
</reference>
<dbReference type="Proteomes" id="UP001431449">
    <property type="component" value="Unassembled WGS sequence"/>
</dbReference>
<organism evidence="5 6">
    <name type="scientific">Pseudomarimonas salicorniae</name>
    <dbReference type="NCBI Taxonomy" id="2933270"/>
    <lineage>
        <taxon>Bacteria</taxon>
        <taxon>Pseudomonadati</taxon>
        <taxon>Pseudomonadota</taxon>
        <taxon>Gammaproteobacteria</taxon>
        <taxon>Lysobacterales</taxon>
        <taxon>Lysobacteraceae</taxon>
        <taxon>Pseudomarimonas</taxon>
    </lineage>
</organism>
<dbReference type="GO" id="GO:0032259">
    <property type="term" value="P:methylation"/>
    <property type="evidence" value="ECO:0007669"/>
    <property type="project" value="UniProtKB-KW"/>
</dbReference>
<keyword evidence="5" id="KW-0489">Methyltransferase</keyword>
<proteinExistence type="predicted"/>
<dbReference type="InterPro" id="IPR013216">
    <property type="entry name" value="Methyltransf_11"/>
</dbReference>
<dbReference type="Gene3D" id="3.40.50.150">
    <property type="entry name" value="Vaccinia Virus protein VP39"/>
    <property type="match status" value="1"/>
</dbReference>
<dbReference type="CDD" id="cd02440">
    <property type="entry name" value="AdoMet_MTases"/>
    <property type="match status" value="1"/>
</dbReference>
<evidence type="ECO:0000256" key="2">
    <source>
        <dbReference type="SAM" id="MobiDB-lite"/>
    </source>
</evidence>
<dbReference type="InterPro" id="IPR025282">
    <property type="entry name" value="DUF4214"/>
</dbReference>
<evidence type="ECO:0000259" key="4">
    <source>
        <dbReference type="Pfam" id="PF13946"/>
    </source>
</evidence>
<evidence type="ECO:0000256" key="1">
    <source>
        <dbReference type="SAM" id="Coils"/>
    </source>
</evidence>
<protein>
    <submittedName>
        <fullName evidence="5">Methyltransferase domain-containing protein</fullName>
    </submittedName>
</protein>
<dbReference type="InterPro" id="IPR029063">
    <property type="entry name" value="SAM-dependent_MTases_sf"/>
</dbReference>
<keyword evidence="1" id="KW-0175">Coiled coil</keyword>
<feature type="domain" description="Methyltransferase type 11" evidence="3">
    <location>
        <begin position="521"/>
        <end position="614"/>
    </location>
</feature>
<dbReference type="PANTHER" id="PTHR43591">
    <property type="entry name" value="METHYLTRANSFERASE"/>
    <property type="match status" value="1"/>
</dbReference>
<name>A0ABT0GIT3_9GAMM</name>
<gene>
    <name evidence="5" type="ORF">M0G41_12330</name>
</gene>
<evidence type="ECO:0000259" key="3">
    <source>
        <dbReference type="Pfam" id="PF08241"/>
    </source>
</evidence>